<dbReference type="GO" id="GO:0006508">
    <property type="term" value="P:proteolysis"/>
    <property type="evidence" value="ECO:0007669"/>
    <property type="project" value="InterPro"/>
</dbReference>
<dbReference type="Gramene" id="NC10G0233350.1">
    <property type="protein sequence ID" value="NC10G0233350.1:cds"/>
    <property type="gene ID" value="NC10G0233350"/>
</dbReference>
<gene>
    <name evidence="1" type="ORF">NYM_LOCUS5364</name>
</gene>
<dbReference type="EMBL" id="LR721775">
    <property type="protein sequence ID" value="VVV54205.1"/>
    <property type="molecule type" value="Genomic_DNA"/>
</dbReference>
<name>A0A5K0WL89_9MAGN</name>
<proteinExistence type="predicted"/>
<accession>A0A5K0WL89</accession>
<dbReference type="InterPro" id="IPR036852">
    <property type="entry name" value="Peptidase_S8/S53_dom_sf"/>
</dbReference>
<protein>
    <submittedName>
        <fullName evidence="1">Uncharacterized protein</fullName>
    </submittedName>
</protein>
<dbReference type="AlphaFoldDB" id="A0A5K0WL89"/>
<organism evidence="1">
    <name type="scientific">Nymphaea colorata</name>
    <name type="common">pocket water lily</name>
    <dbReference type="NCBI Taxonomy" id="210225"/>
    <lineage>
        <taxon>Eukaryota</taxon>
        <taxon>Viridiplantae</taxon>
        <taxon>Streptophyta</taxon>
        <taxon>Embryophyta</taxon>
        <taxon>Tracheophyta</taxon>
        <taxon>Spermatophyta</taxon>
        <taxon>Magnoliopsida</taxon>
        <taxon>Nymphaeales</taxon>
        <taxon>Nymphaeaceae</taxon>
        <taxon>Nymphaea</taxon>
    </lineage>
</organism>
<dbReference type="SUPFAM" id="SSF52743">
    <property type="entry name" value="Subtilisin-like"/>
    <property type="match status" value="1"/>
</dbReference>
<sequence>MEATPSRLQLASTIVHNAAYYRLGAARGGSSTSPLAIYKACSEEGCFVVDPLKGIDDAVSDGVDIIFL</sequence>
<dbReference type="GO" id="GO:0004252">
    <property type="term" value="F:serine-type endopeptidase activity"/>
    <property type="evidence" value="ECO:0007669"/>
    <property type="project" value="InterPro"/>
</dbReference>
<reference evidence="1" key="1">
    <citation type="submission" date="2019-09" db="EMBL/GenBank/DDBJ databases">
        <authorList>
            <person name="Zhang L."/>
        </authorList>
    </citation>
    <scope>NUCLEOTIDE SEQUENCE</scope>
</reference>
<dbReference type="Gene3D" id="3.40.50.200">
    <property type="entry name" value="Peptidase S8/S53 domain"/>
    <property type="match status" value="1"/>
</dbReference>
<evidence type="ECO:0000313" key="1">
    <source>
        <dbReference type="EMBL" id="VVV54205.1"/>
    </source>
</evidence>